<evidence type="ECO:0000256" key="4">
    <source>
        <dbReference type="ARBA" id="ARBA00022676"/>
    </source>
</evidence>
<feature type="domain" description="Glycosyltransferase subfamily 4-like N-terminal" evidence="14">
    <location>
        <begin position="12"/>
        <end position="187"/>
    </location>
</feature>
<evidence type="ECO:0000256" key="5">
    <source>
        <dbReference type="ARBA" id="ARBA00022679"/>
    </source>
</evidence>
<evidence type="ECO:0000256" key="9">
    <source>
        <dbReference type="ARBA" id="ARBA00023136"/>
    </source>
</evidence>
<evidence type="ECO:0000256" key="6">
    <source>
        <dbReference type="ARBA" id="ARBA00022692"/>
    </source>
</evidence>
<evidence type="ECO:0000313" key="15">
    <source>
        <dbReference type="EMBL" id="KTW28823.1"/>
    </source>
</evidence>
<dbReference type="RefSeq" id="XP_018226190.1">
    <property type="nucleotide sequence ID" value="XM_018372167.1"/>
</dbReference>
<dbReference type="InterPro" id="IPR001296">
    <property type="entry name" value="Glyco_trans_1"/>
</dbReference>
<evidence type="ECO:0000256" key="1">
    <source>
        <dbReference type="ARBA" id="ARBA00003142"/>
    </source>
</evidence>
<keyword evidence="7 12" id="KW-0256">Endoplasmic reticulum</keyword>
<dbReference type="PANTHER" id="PTHR45918">
    <property type="entry name" value="ALPHA-1,3/1,6-MANNOSYLTRANSFERASE ALG2"/>
    <property type="match status" value="1"/>
</dbReference>
<evidence type="ECO:0000256" key="3">
    <source>
        <dbReference type="ARBA" id="ARBA00004922"/>
    </source>
</evidence>
<keyword evidence="9 12" id="KW-0472">Membrane</keyword>
<reference evidence="16" key="1">
    <citation type="journal article" date="2016" name="Nat. Commun.">
        <title>Genome analysis of three Pneumocystis species reveals adaptation mechanisms to life exclusively in mammalian hosts.</title>
        <authorList>
            <person name="Ma L."/>
            <person name="Chen Z."/>
            <person name="Huang D.W."/>
            <person name="Kutty G."/>
            <person name="Ishihara M."/>
            <person name="Wang H."/>
            <person name="Abouelleil A."/>
            <person name="Bishop L."/>
            <person name="Davey E."/>
            <person name="Deng R."/>
            <person name="Deng X."/>
            <person name="Fan L."/>
            <person name="Fantoni G."/>
            <person name="Fitzgerald M."/>
            <person name="Gogineni E."/>
            <person name="Goldberg J.M."/>
            <person name="Handley G."/>
            <person name="Hu X."/>
            <person name="Huber C."/>
            <person name="Jiao X."/>
            <person name="Jones K."/>
            <person name="Levin J.Z."/>
            <person name="Liu Y."/>
            <person name="Macdonald P."/>
            <person name="Melnikov A."/>
            <person name="Raley C."/>
            <person name="Sassi M."/>
            <person name="Sherman B.T."/>
            <person name="Song X."/>
            <person name="Sykes S."/>
            <person name="Tran B."/>
            <person name="Walsh L."/>
            <person name="Xia Y."/>
            <person name="Yang J."/>
            <person name="Young S."/>
            <person name="Zeng Q."/>
            <person name="Zheng X."/>
            <person name="Stephens R."/>
            <person name="Nusbaum C."/>
            <person name="Birren B.W."/>
            <person name="Azadi P."/>
            <person name="Lempicki R.A."/>
            <person name="Cuomo C.A."/>
            <person name="Kovacs J.A."/>
        </authorList>
    </citation>
    <scope>NUCLEOTIDE SEQUENCE [LARGE SCALE GENOMIC DNA]</scope>
    <source>
        <strain evidence="16">B80</strain>
    </source>
</reference>
<dbReference type="GO" id="GO:0102704">
    <property type="term" value="F:GDP-Man:Man(2)GlcNAc(2)-PP-Dol alpha-1,6-mannosyltransferase activity"/>
    <property type="evidence" value="ECO:0007669"/>
    <property type="project" value="UniProtKB-UniRule"/>
</dbReference>
<dbReference type="InterPro" id="IPR027054">
    <property type="entry name" value="ALG2"/>
</dbReference>
<dbReference type="GeneID" id="28938370"/>
<gene>
    <name evidence="15" type="ORF">T552_04116</name>
</gene>
<evidence type="ECO:0000259" key="14">
    <source>
        <dbReference type="Pfam" id="PF13439"/>
    </source>
</evidence>
<dbReference type="SUPFAM" id="SSF53756">
    <property type="entry name" value="UDP-Glycosyltransferase/glycogen phosphorylase"/>
    <property type="match status" value="1"/>
</dbReference>
<keyword evidence="6 12" id="KW-0812">Transmembrane</keyword>
<evidence type="ECO:0000256" key="7">
    <source>
        <dbReference type="ARBA" id="ARBA00022824"/>
    </source>
</evidence>
<dbReference type="GO" id="GO:0005789">
    <property type="term" value="C:endoplasmic reticulum membrane"/>
    <property type="evidence" value="ECO:0007669"/>
    <property type="project" value="UniProtKB-SubCell"/>
</dbReference>
<evidence type="ECO:0000256" key="8">
    <source>
        <dbReference type="ARBA" id="ARBA00022989"/>
    </source>
</evidence>
<evidence type="ECO:0000256" key="10">
    <source>
        <dbReference type="ARBA" id="ARBA00045103"/>
    </source>
</evidence>
<dbReference type="Proteomes" id="UP000054454">
    <property type="component" value="Unassembled WGS sequence"/>
</dbReference>
<feature type="domain" description="Glycosyl transferase family 1" evidence="13">
    <location>
        <begin position="210"/>
        <end position="268"/>
    </location>
</feature>
<evidence type="ECO:0000259" key="13">
    <source>
        <dbReference type="Pfam" id="PF00534"/>
    </source>
</evidence>
<feature type="domain" description="Glycosyl transferase family 1" evidence="13">
    <location>
        <begin position="293"/>
        <end position="384"/>
    </location>
</feature>
<evidence type="ECO:0000256" key="11">
    <source>
        <dbReference type="ARBA" id="ARBA00045104"/>
    </source>
</evidence>
<comment type="pathway">
    <text evidence="3 12">Protein modification; protein glycosylation.</text>
</comment>
<dbReference type="InterPro" id="IPR028098">
    <property type="entry name" value="Glyco_trans_4-like_N"/>
</dbReference>
<dbReference type="OrthoDB" id="448893at2759"/>
<keyword evidence="16" id="KW-1185">Reference proteome</keyword>
<name>A0A0W4ZKB8_PNEC8</name>
<dbReference type="PANTHER" id="PTHR45918:SF1">
    <property type="entry name" value="ALPHA-1,3_1,6-MANNOSYLTRANSFERASE ALG2"/>
    <property type="match status" value="1"/>
</dbReference>
<protein>
    <recommendedName>
        <fullName evidence="12">Alpha-1,3/1,6-mannosyltransferase ALG2</fullName>
        <ecNumber evidence="12">2.4.1.132</ecNumber>
        <ecNumber evidence="12">2.4.1.257</ecNumber>
    </recommendedName>
    <alternativeName>
        <fullName evidence="12">GDP-Man:Man(1)GlcNAc(2)-PP-Dol alpha-1,3-mannosyltransferase</fullName>
    </alternativeName>
</protein>
<comment type="caution">
    <text evidence="15">The sequence shown here is derived from an EMBL/GenBank/DDBJ whole genome shotgun (WGS) entry which is preliminary data.</text>
</comment>
<comment type="similarity">
    <text evidence="12">Belongs to the glycosyltransferase group 1 family.</text>
</comment>
<organism evidence="15 16">
    <name type="scientific">Pneumocystis carinii (strain B80)</name>
    <name type="common">Rat pneumocystis pneumonia agent</name>
    <name type="synonym">Pneumocystis carinii f. sp. carinii</name>
    <dbReference type="NCBI Taxonomy" id="1408658"/>
    <lineage>
        <taxon>Eukaryota</taxon>
        <taxon>Fungi</taxon>
        <taxon>Dikarya</taxon>
        <taxon>Ascomycota</taxon>
        <taxon>Taphrinomycotina</taxon>
        <taxon>Pneumocystomycetes</taxon>
        <taxon>Pneumocystaceae</taxon>
        <taxon>Pneumocystis</taxon>
    </lineage>
</organism>
<dbReference type="GO" id="GO:0004378">
    <property type="term" value="F:GDP-Man:Man(1)GlcNAc(2)-PP-Dol alpha-1,3-mannosyltransferase activity"/>
    <property type="evidence" value="ECO:0007669"/>
    <property type="project" value="UniProtKB-UniRule"/>
</dbReference>
<feature type="transmembrane region" description="Helical" evidence="12">
    <location>
        <begin position="421"/>
        <end position="438"/>
    </location>
</feature>
<sequence>MKIAFIHPDLGIGGAERFTVDAAIGLQQLGHNVIIYTNHCDRSHCFEEIKKGILGVNVYGDKIPRKIFGKLSVFCAIIRQLYLSLRLFFKIEKYDVIIMDVLPISIPLLRWKCLKIVFYCHFPDQLLAKRSNMLRRIYRIPFDNIEKMTILMADKVLVNSYYTESVVRRTFLYMKDLSVLYPSINISEKENGVEKPLLVIKRYKGNSHLHYILSINRFERKKNIDLAIKAYSQLKKDSNFNKCCLIIAGGYESRIKENVEYHNELVELCNNFSFISKTFMKPYEFPLDFSGYNVVFLLSIPTDLKNHLLQNATILLYTPPYEHFGIVPLEAMFHETIVLAQDNGGPLETIDNGVTGWLKKSNENEWAKVLRNVLFEMNDNQRIQMGKRCKQKVISCFSREKMAKTLELHIKTTKRYYKYDFIYLSIIFFILIFSIYFLKNGIEFLGINRVASSL</sequence>
<dbReference type="UniPathway" id="UPA00378"/>
<evidence type="ECO:0000256" key="2">
    <source>
        <dbReference type="ARBA" id="ARBA00004586"/>
    </source>
</evidence>
<comment type="catalytic activity">
    <reaction evidence="11 12">
        <text>an alpha-D-Man-(1-&gt;3)-beta-D-Man-(1-&gt;4)-beta-D-GlcNAc-(1-&gt;4)-alpha-D-GlcNAc-diphospho-di-trans,poly-cis-dolichol + GDP-alpha-D-mannose = an alpha-D-Man-(1-&gt;3)-[alpha-D-Man-(1-&gt;6)]-beta-D-Man-(1-&gt;4)-beta-D-GlcNAc-(1-&gt;4)-alpha-D-GlcNAc-diphospho-di-trans,poly-cis-dolichol + GDP + H(+)</text>
        <dbReference type="Rhea" id="RHEA:29519"/>
        <dbReference type="Rhea" id="RHEA-COMP:19513"/>
        <dbReference type="Rhea" id="RHEA-COMP:19515"/>
        <dbReference type="ChEBI" id="CHEBI:15378"/>
        <dbReference type="ChEBI" id="CHEBI:57527"/>
        <dbReference type="ChEBI" id="CHEBI:58189"/>
        <dbReference type="ChEBI" id="CHEBI:132510"/>
        <dbReference type="ChEBI" id="CHEBI:132511"/>
        <dbReference type="EC" id="2.4.1.257"/>
    </reaction>
    <physiologicalReaction direction="left-to-right" evidence="11 12">
        <dbReference type="Rhea" id="RHEA:29520"/>
    </physiologicalReaction>
</comment>
<keyword evidence="5 12" id="KW-0808">Transferase</keyword>
<dbReference type="Pfam" id="PF00534">
    <property type="entry name" value="Glycos_transf_1"/>
    <property type="match status" value="2"/>
</dbReference>
<keyword evidence="8 12" id="KW-1133">Transmembrane helix</keyword>
<dbReference type="EC" id="2.4.1.257" evidence="12"/>
<dbReference type="Gene3D" id="3.40.50.2000">
    <property type="entry name" value="Glycogen Phosphorylase B"/>
    <property type="match status" value="2"/>
</dbReference>
<comment type="function">
    <text evidence="1 12">Mannosylates Man(2)GlcNAc(2)-dolichol diphosphate and Man(1)GlcNAc(2)-dolichol diphosphate to form Man(3)GlcNAc(2)-dolichol diphosphate.</text>
</comment>
<comment type="catalytic activity">
    <reaction evidence="10 12">
        <text>a beta-D-Man-(1-&gt;4)-beta-D-GlcNAc-(1-&gt;4)-alpha-D-GlcNAc-diphospho-di-trans,poly-cis-dolichol + GDP-alpha-D-mannose = an alpha-D-Man-(1-&gt;3)-beta-D-Man-(1-&gt;4)-beta-D-GlcNAc-(1-&gt;4)-alpha-D-GlcNAc-diphospho-di-trans,poly-cis-dolichol + GDP + H(+)</text>
        <dbReference type="Rhea" id="RHEA:29515"/>
        <dbReference type="Rhea" id="RHEA-COMP:19511"/>
        <dbReference type="Rhea" id="RHEA-COMP:19513"/>
        <dbReference type="ChEBI" id="CHEBI:15378"/>
        <dbReference type="ChEBI" id="CHEBI:57527"/>
        <dbReference type="ChEBI" id="CHEBI:58189"/>
        <dbReference type="ChEBI" id="CHEBI:58472"/>
        <dbReference type="ChEBI" id="CHEBI:132510"/>
        <dbReference type="EC" id="2.4.1.132"/>
    </reaction>
    <physiologicalReaction direction="left-to-right" evidence="10 12">
        <dbReference type="Rhea" id="RHEA:29516"/>
    </physiologicalReaction>
</comment>
<dbReference type="EMBL" id="LFVZ01000006">
    <property type="protein sequence ID" value="KTW28823.1"/>
    <property type="molecule type" value="Genomic_DNA"/>
</dbReference>
<dbReference type="VEuPathDB" id="FungiDB:T552_04116"/>
<dbReference type="Pfam" id="PF13439">
    <property type="entry name" value="Glyco_transf_4"/>
    <property type="match status" value="1"/>
</dbReference>
<dbReference type="EC" id="2.4.1.132" evidence="12"/>
<dbReference type="AlphaFoldDB" id="A0A0W4ZKB8"/>
<comment type="subcellular location">
    <subcellularLocation>
        <location evidence="2 12">Endoplasmic reticulum membrane</location>
    </subcellularLocation>
</comment>
<accession>A0A0W4ZKB8</accession>
<evidence type="ECO:0000256" key="12">
    <source>
        <dbReference type="RuleBase" id="RU367136"/>
    </source>
</evidence>
<evidence type="ECO:0000313" key="16">
    <source>
        <dbReference type="Proteomes" id="UP000054454"/>
    </source>
</evidence>
<keyword evidence="4 12" id="KW-0328">Glycosyltransferase</keyword>
<proteinExistence type="inferred from homology"/>